<dbReference type="InterPro" id="IPR047697">
    <property type="entry name" value="AztD-like"/>
</dbReference>
<evidence type="ECO:0000256" key="1">
    <source>
        <dbReference type="SAM" id="MobiDB-lite"/>
    </source>
</evidence>
<accession>A0ABT6ZSZ7</accession>
<dbReference type="Proteomes" id="UP001214441">
    <property type="component" value="Unassembled WGS sequence"/>
</dbReference>
<comment type="caution">
    <text evidence="3">The sequence shown here is derived from an EMBL/GenBank/DDBJ whole genome shotgun (WGS) entry which is preliminary data.</text>
</comment>
<keyword evidence="2" id="KW-0732">Signal</keyword>
<feature type="chain" id="PRO_5046902494" evidence="2">
    <location>
        <begin position="25"/>
        <end position="398"/>
    </location>
</feature>
<gene>
    <name evidence="3" type="primary">aztD</name>
    <name evidence="3" type="ORF">NMN56_009500</name>
</gene>
<dbReference type="SUPFAM" id="SSF50969">
    <property type="entry name" value="YVTN repeat-like/Quinoprotein amine dehydrogenase"/>
    <property type="match status" value="1"/>
</dbReference>
<dbReference type="RefSeq" id="WP_274042494.1">
    <property type="nucleotide sequence ID" value="NZ_JANCPR020000007.1"/>
</dbReference>
<keyword evidence="4" id="KW-1185">Reference proteome</keyword>
<dbReference type="InterPro" id="IPR015943">
    <property type="entry name" value="WD40/YVTN_repeat-like_dom_sf"/>
</dbReference>
<organism evidence="3 4">
    <name type="scientific">Streptomyces iconiensis</name>
    <dbReference type="NCBI Taxonomy" id="1384038"/>
    <lineage>
        <taxon>Bacteria</taxon>
        <taxon>Bacillati</taxon>
        <taxon>Actinomycetota</taxon>
        <taxon>Actinomycetes</taxon>
        <taxon>Kitasatosporales</taxon>
        <taxon>Streptomycetaceae</taxon>
        <taxon>Streptomyces</taxon>
    </lineage>
</organism>
<feature type="signal peptide" evidence="2">
    <location>
        <begin position="1"/>
        <end position="24"/>
    </location>
</feature>
<feature type="region of interest" description="Disordered" evidence="1">
    <location>
        <begin position="375"/>
        <end position="398"/>
    </location>
</feature>
<evidence type="ECO:0000313" key="3">
    <source>
        <dbReference type="EMBL" id="MDJ1132180.1"/>
    </source>
</evidence>
<dbReference type="NCBIfam" id="NF038015">
    <property type="entry name" value="AztD"/>
    <property type="match status" value="1"/>
</dbReference>
<feature type="region of interest" description="Disordered" evidence="1">
    <location>
        <begin position="144"/>
        <end position="163"/>
    </location>
</feature>
<evidence type="ECO:0000256" key="2">
    <source>
        <dbReference type="SAM" id="SignalP"/>
    </source>
</evidence>
<sequence>MDSRSRMRKAAAVSALLFSSVAIAACGGEDTGSGSAKGEEKQAASSVRKPLAVTYDGGISVLDGESLKVAKNVPLKGFNRVNPAGDDRHIMVSTPAGFRVLDAAGQKLTDVEFKGAEPGHVVQHAGKTVLFTDGTGETRIFDPAGLGSGKPKTETYKAPSPHHGVSVELENGELVTTLGTAKKRKGIVVLGKDRKEIRRSEKCPEVHGEATAKDEAVVIGCEDGALVYKDGKIKKVDSPDDYGRIGNQRGSEKSAVVLGDYKKDPEAELERPEQVSLIDTRTGKMKLVDLGASYSFKSLARGPEGEALVLGTDGKIHVIDPGTGKKTDSIAAVGKWREPMDWQQPRPELWVREGTAYVTDPGKKKIHAIDLASGEKKATGTLKNKPNEVSGVSDMAAH</sequence>
<dbReference type="Gene3D" id="2.130.10.10">
    <property type="entry name" value="YVTN repeat-like/Quinoprotein amine dehydrogenase"/>
    <property type="match status" value="1"/>
</dbReference>
<dbReference type="InterPro" id="IPR011044">
    <property type="entry name" value="Quino_amine_DH_bsu"/>
</dbReference>
<name>A0ABT6ZSZ7_9ACTN</name>
<proteinExistence type="predicted"/>
<evidence type="ECO:0000313" key="4">
    <source>
        <dbReference type="Proteomes" id="UP001214441"/>
    </source>
</evidence>
<dbReference type="PROSITE" id="PS51257">
    <property type="entry name" value="PROKAR_LIPOPROTEIN"/>
    <property type="match status" value="1"/>
</dbReference>
<reference evidence="3 4" key="1">
    <citation type="submission" date="2023-05" db="EMBL/GenBank/DDBJ databases">
        <title>Streptantibioticus silvisoli sp. nov., acidotolerant actinomycetes 1 from pine litter.</title>
        <authorList>
            <person name="Swiecimska M."/>
            <person name="Golinska P."/>
            <person name="Sangal V."/>
            <person name="Wachnowicz B."/>
            <person name="Goodfellow M."/>
        </authorList>
    </citation>
    <scope>NUCLEOTIDE SEQUENCE [LARGE SCALE GENOMIC DNA]</scope>
    <source>
        <strain evidence="3 4">DSM 42109</strain>
    </source>
</reference>
<protein>
    <submittedName>
        <fullName evidence="3">Zinc metallochaperone AztD</fullName>
    </submittedName>
</protein>
<dbReference type="EMBL" id="JANCPR020000007">
    <property type="protein sequence ID" value="MDJ1132180.1"/>
    <property type="molecule type" value="Genomic_DNA"/>
</dbReference>